<sequence length="279" mass="32670">MDKEDKDKKEPLFPPPFESFEEELAPEIKKLQESTKMYEYNKLELEKSQAELKNVSFFHADFLNKEATVNYYHKNMKVAEKEMNASREKTYGRMQRVFDEHEVDPETAKRVIDVLDQKVYPEKYENRTPNEDKGITEDKTQIEVKGEQLNSPSENRESQANEDKAVTDDKKNRGVKGEWLDPFTENQGDLTNNAEKDKLPAKNDYSLSLIQQKREQQKIQEAKIAEKDNPNEKSNTIEKDSFSVPGSQNYQLKFHKPVYRNFDKDNSSKDNKDKSPDKE</sequence>
<feature type="compositionally biased region" description="Basic and acidic residues" evidence="1">
    <location>
        <begin position="261"/>
        <end position="279"/>
    </location>
</feature>
<feature type="compositionally biased region" description="Basic and acidic residues" evidence="1">
    <location>
        <begin position="154"/>
        <end position="179"/>
    </location>
</feature>
<name>A0ABW5J3P5_9BACT</name>
<comment type="caution">
    <text evidence="2">The sequence shown here is derived from an EMBL/GenBank/DDBJ whole genome shotgun (WGS) entry which is preliminary data.</text>
</comment>
<accession>A0ABW5J3P5</accession>
<reference evidence="3" key="1">
    <citation type="journal article" date="2019" name="Int. J. Syst. Evol. Microbiol.">
        <title>The Global Catalogue of Microorganisms (GCM) 10K type strain sequencing project: providing services to taxonomists for standard genome sequencing and annotation.</title>
        <authorList>
            <consortium name="The Broad Institute Genomics Platform"/>
            <consortium name="The Broad Institute Genome Sequencing Center for Infectious Disease"/>
            <person name="Wu L."/>
            <person name="Ma J."/>
        </authorList>
    </citation>
    <scope>NUCLEOTIDE SEQUENCE [LARGE SCALE GENOMIC DNA]</scope>
    <source>
        <strain evidence="3">KCTC 52344</strain>
    </source>
</reference>
<feature type="compositionally biased region" description="Basic and acidic residues" evidence="1">
    <location>
        <begin position="212"/>
        <end position="241"/>
    </location>
</feature>
<evidence type="ECO:0000256" key="1">
    <source>
        <dbReference type="SAM" id="MobiDB-lite"/>
    </source>
</evidence>
<evidence type="ECO:0000313" key="3">
    <source>
        <dbReference type="Proteomes" id="UP001597510"/>
    </source>
</evidence>
<organism evidence="2 3">
    <name type="scientific">Emticicia soli</name>
    <dbReference type="NCBI Taxonomy" id="2027878"/>
    <lineage>
        <taxon>Bacteria</taxon>
        <taxon>Pseudomonadati</taxon>
        <taxon>Bacteroidota</taxon>
        <taxon>Cytophagia</taxon>
        <taxon>Cytophagales</taxon>
        <taxon>Leadbetterellaceae</taxon>
        <taxon>Emticicia</taxon>
    </lineage>
</organism>
<proteinExistence type="predicted"/>
<keyword evidence="3" id="KW-1185">Reference proteome</keyword>
<dbReference type="RefSeq" id="WP_340239027.1">
    <property type="nucleotide sequence ID" value="NZ_JBBEWC010000011.1"/>
</dbReference>
<protein>
    <submittedName>
        <fullName evidence="2">Uncharacterized protein</fullName>
    </submittedName>
</protein>
<gene>
    <name evidence="2" type="ORF">ACFSR2_05810</name>
</gene>
<feature type="compositionally biased region" description="Polar residues" evidence="1">
    <location>
        <begin position="184"/>
        <end position="193"/>
    </location>
</feature>
<feature type="compositionally biased region" description="Basic and acidic residues" evidence="1">
    <location>
        <begin position="122"/>
        <end position="146"/>
    </location>
</feature>
<feature type="region of interest" description="Disordered" evidence="1">
    <location>
        <begin position="122"/>
        <end position="279"/>
    </location>
</feature>
<dbReference type="Proteomes" id="UP001597510">
    <property type="component" value="Unassembled WGS sequence"/>
</dbReference>
<dbReference type="EMBL" id="JBHULC010000005">
    <property type="protein sequence ID" value="MFD2520388.1"/>
    <property type="molecule type" value="Genomic_DNA"/>
</dbReference>
<evidence type="ECO:0000313" key="2">
    <source>
        <dbReference type="EMBL" id="MFD2520388.1"/>
    </source>
</evidence>